<gene>
    <name evidence="3" type="ORF">HY30_03040</name>
</gene>
<keyword evidence="1" id="KW-1133">Transmembrane helix</keyword>
<name>A0A062UPE9_9PROT</name>
<protein>
    <recommendedName>
        <fullName evidence="2">Acyltransferase 3 domain-containing protein</fullName>
    </recommendedName>
</protein>
<organism evidence="3 4">
    <name type="scientific">Hyphomonas chukchiensis</name>
    <dbReference type="NCBI Taxonomy" id="1280947"/>
    <lineage>
        <taxon>Bacteria</taxon>
        <taxon>Pseudomonadati</taxon>
        <taxon>Pseudomonadota</taxon>
        <taxon>Alphaproteobacteria</taxon>
        <taxon>Hyphomonadales</taxon>
        <taxon>Hyphomonadaceae</taxon>
        <taxon>Hyphomonas</taxon>
    </lineage>
</organism>
<feature type="transmembrane region" description="Helical" evidence="1">
    <location>
        <begin position="198"/>
        <end position="221"/>
    </location>
</feature>
<dbReference type="Proteomes" id="UP000027190">
    <property type="component" value="Unassembled WGS sequence"/>
</dbReference>
<dbReference type="InterPro" id="IPR002656">
    <property type="entry name" value="Acyl_transf_3_dom"/>
</dbReference>
<accession>A0A062UPE9</accession>
<feature type="transmembrane region" description="Helical" evidence="1">
    <location>
        <begin position="88"/>
        <end position="110"/>
    </location>
</feature>
<feature type="transmembrane region" description="Helical" evidence="1">
    <location>
        <begin position="314"/>
        <end position="337"/>
    </location>
</feature>
<dbReference type="eggNOG" id="COG1835">
    <property type="taxonomic scope" value="Bacteria"/>
</dbReference>
<sequence>MKLQSIQILRGIAALLVVLYHIRAQEVLAIGGNGLAEMPFLNGFVNNGFAGVDLFFVISGFIMVVVTEGNKAGVRTAADFLFGRLTRIYPIWWFFAGIMTIYLVGFHGTIGVGERWQSFLHSEAFAPYLLKSFLLLPQNDDPVLGVGWTLVHEVYFYLVFTLILLAKRSWLPLFLLAWGLLVIGGWSLGLSGPRPVDIPALVFFPMTMEFIMGAATGMLVCSGLAWRAGTITLLAVVALGASLCIQGEITTHTLQWGRVMLYGFPSAALIYGVVTLERTRRLSWIVPAAVLLLVTLLVYQLYGTGDDTPFPLRLGGTIVASAVGILAMLATFWAGWYGGQTYPDAIRAIIPSLSRIRRAFVRLGDASYSLYLSHTLFIVAMRIAFDALGGIEPLAPLFSLGNPGPLDNVIFVVVCLAVSITGSLLSYRFIERPMTHGFRHLRSRLFDQPGPEAGAP</sequence>
<dbReference type="EMBL" id="AWFG01000019">
    <property type="protein sequence ID" value="KCZ58724.1"/>
    <property type="molecule type" value="Genomic_DNA"/>
</dbReference>
<feature type="transmembrane region" description="Helical" evidence="1">
    <location>
        <begin position="173"/>
        <end position="192"/>
    </location>
</feature>
<feature type="transmembrane region" description="Helical" evidence="1">
    <location>
        <begin position="255"/>
        <end position="275"/>
    </location>
</feature>
<keyword evidence="1" id="KW-0812">Transmembrane</keyword>
<dbReference type="GO" id="GO:0016020">
    <property type="term" value="C:membrane"/>
    <property type="evidence" value="ECO:0007669"/>
    <property type="project" value="TreeGrafter"/>
</dbReference>
<dbReference type="OrthoDB" id="9796461at2"/>
<feature type="transmembrane region" description="Helical" evidence="1">
    <location>
        <begin position="228"/>
        <end position="249"/>
    </location>
</feature>
<feature type="transmembrane region" description="Helical" evidence="1">
    <location>
        <begin position="48"/>
        <end position="67"/>
    </location>
</feature>
<evidence type="ECO:0000313" key="3">
    <source>
        <dbReference type="EMBL" id="KCZ58724.1"/>
    </source>
</evidence>
<keyword evidence="4" id="KW-1185">Reference proteome</keyword>
<evidence type="ECO:0000313" key="4">
    <source>
        <dbReference type="Proteomes" id="UP000027190"/>
    </source>
</evidence>
<feature type="domain" description="Acyltransferase 3" evidence="2">
    <location>
        <begin position="4"/>
        <end position="427"/>
    </location>
</feature>
<feature type="transmembrane region" description="Helical" evidence="1">
    <location>
        <begin position="282"/>
        <end position="302"/>
    </location>
</feature>
<dbReference type="PANTHER" id="PTHR23028:SF131">
    <property type="entry name" value="BLR2367 PROTEIN"/>
    <property type="match status" value="1"/>
</dbReference>
<evidence type="ECO:0000256" key="1">
    <source>
        <dbReference type="SAM" id="Phobius"/>
    </source>
</evidence>
<dbReference type="InterPro" id="IPR050879">
    <property type="entry name" value="Acyltransferase_3"/>
</dbReference>
<dbReference type="GO" id="GO:0016747">
    <property type="term" value="F:acyltransferase activity, transferring groups other than amino-acyl groups"/>
    <property type="evidence" value="ECO:0007669"/>
    <property type="project" value="InterPro"/>
</dbReference>
<dbReference type="PATRIC" id="fig|1280947.3.peg.1482"/>
<proteinExistence type="predicted"/>
<dbReference type="GO" id="GO:0000271">
    <property type="term" value="P:polysaccharide biosynthetic process"/>
    <property type="evidence" value="ECO:0007669"/>
    <property type="project" value="TreeGrafter"/>
</dbReference>
<dbReference type="AlphaFoldDB" id="A0A062UPE9"/>
<keyword evidence="1" id="KW-0472">Membrane</keyword>
<evidence type="ECO:0000259" key="2">
    <source>
        <dbReference type="Pfam" id="PF01757"/>
    </source>
</evidence>
<dbReference type="PANTHER" id="PTHR23028">
    <property type="entry name" value="ACETYLTRANSFERASE"/>
    <property type="match status" value="1"/>
</dbReference>
<dbReference type="STRING" id="1280947.HY30_03040"/>
<feature type="transmembrane region" description="Helical" evidence="1">
    <location>
        <begin position="368"/>
        <end position="389"/>
    </location>
</feature>
<feature type="transmembrane region" description="Helical" evidence="1">
    <location>
        <begin position="143"/>
        <end position="166"/>
    </location>
</feature>
<feature type="transmembrane region" description="Helical" evidence="1">
    <location>
        <begin position="409"/>
        <end position="430"/>
    </location>
</feature>
<dbReference type="Pfam" id="PF01757">
    <property type="entry name" value="Acyl_transf_3"/>
    <property type="match status" value="1"/>
</dbReference>
<comment type="caution">
    <text evidence="3">The sequence shown here is derived from an EMBL/GenBank/DDBJ whole genome shotgun (WGS) entry which is preliminary data.</text>
</comment>
<dbReference type="RefSeq" id="WP_034738622.1">
    <property type="nucleotide sequence ID" value="NZ_AWFG01000019.1"/>
</dbReference>
<reference evidence="3 4" key="1">
    <citation type="journal article" date="2014" name="Antonie Van Leeuwenhoek">
        <title>Hyphomonas beringensis sp. nov. and Hyphomonas chukchiensis sp. nov., isolated from surface seawater of the Bering Sea and Chukchi Sea.</title>
        <authorList>
            <person name="Li C."/>
            <person name="Lai Q."/>
            <person name="Li G."/>
            <person name="Dong C."/>
            <person name="Wang J."/>
            <person name="Liao Y."/>
            <person name="Shao Z."/>
        </authorList>
    </citation>
    <scope>NUCLEOTIDE SEQUENCE [LARGE SCALE GENOMIC DNA]</scope>
    <source>
        <strain evidence="3 4">BH-BN04-4</strain>
    </source>
</reference>